<evidence type="ECO:0000259" key="3">
    <source>
        <dbReference type="Pfam" id="PF03358"/>
    </source>
</evidence>
<organism evidence="4 6">
    <name type="scientific">Anaeramoeba flamelloides</name>
    <dbReference type="NCBI Taxonomy" id="1746091"/>
    <lineage>
        <taxon>Eukaryota</taxon>
        <taxon>Metamonada</taxon>
        <taxon>Anaeramoebidae</taxon>
        <taxon>Anaeramoeba</taxon>
    </lineage>
</organism>
<evidence type="ECO:0000313" key="5">
    <source>
        <dbReference type="EMBL" id="KAJ6252017.1"/>
    </source>
</evidence>
<dbReference type="Proteomes" id="UP001146793">
    <property type="component" value="Unassembled WGS sequence"/>
</dbReference>
<dbReference type="EMBL" id="JAOAOG010000050">
    <property type="protein sequence ID" value="KAJ6252017.1"/>
    <property type="molecule type" value="Genomic_DNA"/>
</dbReference>
<dbReference type="GO" id="GO:0016491">
    <property type="term" value="F:oxidoreductase activity"/>
    <property type="evidence" value="ECO:0007669"/>
    <property type="project" value="InterPro"/>
</dbReference>
<feature type="domain" description="NADPH-dependent FMN reductase-like" evidence="3">
    <location>
        <begin position="9"/>
        <end position="169"/>
    </location>
</feature>
<keyword evidence="7" id="KW-1185">Reference proteome</keyword>
<dbReference type="InterPro" id="IPR029039">
    <property type="entry name" value="Flavoprotein-like_sf"/>
</dbReference>
<dbReference type="EMBL" id="JANTQA010000060">
    <property type="protein sequence ID" value="KAJ3427648.1"/>
    <property type="molecule type" value="Genomic_DNA"/>
</dbReference>
<dbReference type="InterPro" id="IPR051796">
    <property type="entry name" value="ISF_SsuE-like"/>
</dbReference>
<accession>A0AAV7YCU0</accession>
<reference evidence="4" key="2">
    <citation type="submission" date="2022-08" db="EMBL/GenBank/DDBJ databases">
        <title>Novel sulphate-reducing endosymbionts in the free-living metamonad Anaeramoeba.</title>
        <authorList>
            <person name="Jerlstrom-Hultqvist J."/>
            <person name="Cepicka I."/>
            <person name="Gallot-Lavallee L."/>
            <person name="Salas-Leiva D."/>
            <person name="Curtis B.A."/>
            <person name="Zahonova K."/>
            <person name="Pipaliya S."/>
            <person name="Dacks J."/>
            <person name="Roger A.J."/>
        </authorList>
    </citation>
    <scope>NUCLEOTIDE SEQUENCE</scope>
    <source>
        <strain evidence="4">Busselton2</strain>
    </source>
</reference>
<dbReference type="InterPro" id="IPR005025">
    <property type="entry name" value="FMN_Rdtase-like_dom"/>
</dbReference>
<dbReference type="Pfam" id="PF03358">
    <property type="entry name" value="FMN_red"/>
    <property type="match status" value="1"/>
</dbReference>
<dbReference type="PANTHER" id="PTHR43278">
    <property type="entry name" value="NAD(P)H-DEPENDENT FMN-CONTAINING OXIDOREDUCTASE YWQN-RELATED"/>
    <property type="match status" value="1"/>
</dbReference>
<proteinExistence type="predicted"/>
<sequence>MHNLARPLKVVAFNGSPHKKGNTYKLVQKMFEVFHSKGIKTELVTIGNKTISGCRDCGTCSKKKLECVIKKDIINSSIKKILNADGVILASPTHFAGPSGAMKCFIDRVGYVNHASRDKDYNGFLYRKVCSSIAVHRRGGATNAHSQMNYLWSISGSIVPGSTYWNFGVGHRGVDVITDEEGLANMENLAHQMSDLMIMIKEDKLKKENK</sequence>
<dbReference type="Proteomes" id="UP001150062">
    <property type="component" value="Unassembled WGS sequence"/>
</dbReference>
<comment type="caution">
    <text evidence="4">The sequence shown here is derived from an EMBL/GenBank/DDBJ whole genome shotgun (WGS) entry which is preliminary data.</text>
</comment>
<reference evidence="5" key="1">
    <citation type="submission" date="2022-08" db="EMBL/GenBank/DDBJ databases">
        <title>Novel sulfate-reducing endosymbionts in the free-living metamonad Anaeramoeba.</title>
        <authorList>
            <person name="Jerlstrom-Hultqvist J."/>
            <person name="Cepicka I."/>
            <person name="Gallot-Lavallee L."/>
            <person name="Salas-Leiva D."/>
            <person name="Curtis B.A."/>
            <person name="Zahonova K."/>
            <person name="Pipaliya S."/>
            <person name="Dacks J."/>
            <person name="Roger A.J."/>
        </authorList>
    </citation>
    <scope>NUCLEOTIDE SEQUENCE</scope>
    <source>
        <strain evidence="5">Schooner1</strain>
    </source>
</reference>
<dbReference type="SUPFAM" id="SSF52218">
    <property type="entry name" value="Flavoproteins"/>
    <property type="match status" value="1"/>
</dbReference>
<evidence type="ECO:0000313" key="4">
    <source>
        <dbReference type="EMBL" id="KAJ3427648.1"/>
    </source>
</evidence>
<dbReference type="AlphaFoldDB" id="A0AAV7YCU0"/>
<evidence type="ECO:0000256" key="2">
    <source>
        <dbReference type="ARBA" id="ARBA00022643"/>
    </source>
</evidence>
<dbReference type="Gene3D" id="3.40.50.360">
    <property type="match status" value="1"/>
</dbReference>
<keyword evidence="1" id="KW-0285">Flavoprotein</keyword>
<keyword evidence="2" id="KW-0288">FMN</keyword>
<evidence type="ECO:0000313" key="7">
    <source>
        <dbReference type="Proteomes" id="UP001150062"/>
    </source>
</evidence>
<name>A0AAV7YCU0_9EUKA</name>
<gene>
    <name evidence="4" type="ORF">M0812_25275</name>
    <name evidence="5" type="ORF">M0813_14565</name>
</gene>
<dbReference type="PANTHER" id="PTHR43278:SF4">
    <property type="entry name" value="NAD(P)H-DEPENDENT FMN-CONTAINING OXIDOREDUCTASE YWQN-RELATED"/>
    <property type="match status" value="1"/>
</dbReference>
<evidence type="ECO:0000256" key="1">
    <source>
        <dbReference type="ARBA" id="ARBA00022630"/>
    </source>
</evidence>
<evidence type="ECO:0000313" key="6">
    <source>
        <dbReference type="Proteomes" id="UP001146793"/>
    </source>
</evidence>
<protein>
    <submittedName>
        <fullName evidence="4">Nad(P)h-dependent fmn-containing oxidoreductase ywqn-related</fullName>
    </submittedName>
</protein>